<dbReference type="InterPro" id="IPR023210">
    <property type="entry name" value="NADP_OxRdtase_dom"/>
</dbReference>
<comment type="catalytic activity">
    <reaction evidence="4">
        <text>hydroxyacetone + NADP(+) = methylglyoxal + NADPH + H(+)</text>
        <dbReference type="Rhea" id="RHEA:27986"/>
        <dbReference type="ChEBI" id="CHEBI:15378"/>
        <dbReference type="ChEBI" id="CHEBI:17158"/>
        <dbReference type="ChEBI" id="CHEBI:27957"/>
        <dbReference type="ChEBI" id="CHEBI:57783"/>
        <dbReference type="ChEBI" id="CHEBI:58349"/>
    </reaction>
</comment>
<reference evidence="9 10" key="1">
    <citation type="journal article" date="2017" name="Eur. J. Clin. Microbiol. Infect. Dis.">
        <title>Uncommonly isolated clinical Pseudomonas: identification and phylogenetic assignation.</title>
        <authorList>
            <person name="Mulet M."/>
            <person name="Gomila M."/>
            <person name="Ramirez A."/>
            <person name="Cardew S."/>
            <person name="Moore E.R."/>
            <person name="Lalucat J."/>
            <person name="Garcia-Valdes E."/>
        </authorList>
    </citation>
    <scope>NUCLEOTIDE SEQUENCE [LARGE SCALE GENOMIC DNA]</scope>
    <source>
        <strain evidence="9 10">SD129</strain>
    </source>
</reference>
<evidence type="ECO:0000259" key="8">
    <source>
        <dbReference type="Pfam" id="PF00248"/>
    </source>
</evidence>
<evidence type="ECO:0000256" key="5">
    <source>
        <dbReference type="PIRSR" id="PIRSR000097-1"/>
    </source>
</evidence>
<evidence type="ECO:0000256" key="2">
    <source>
        <dbReference type="ARBA" id="ARBA00022857"/>
    </source>
</evidence>
<feature type="domain" description="NADP-dependent oxidoreductase" evidence="8">
    <location>
        <begin position="18"/>
        <end position="261"/>
    </location>
</feature>
<dbReference type="AlphaFoldDB" id="A0A5R9QCJ8"/>
<evidence type="ECO:0000256" key="7">
    <source>
        <dbReference type="PIRSR" id="PIRSR000097-3"/>
    </source>
</evidence>
<dbReference type="Gene3D" id="3.20.20.100">
    <property type="entry name" value="NADP-dependent oxidoreductase domain"/>
    <property type="match status" value="1"/>
</dbReference>
<feature type="active site" description="Proton donor" evidence="5">
    <location>
        <position position="51"/>
    </location>
</feature>
<dbReference type="PIRSF" id="PIRSF000097">
    <property type="entry name" value="AKR"/>
    <property type="match status" value="1"/>
</dbReference>
<feature type="binding site" evidence="6">
    <location>
        <position position="109"/>
    </location>
    <ligand>
        <name>substrate</name>
    </ligand>
</feature>
<proteinExistence type="inferred from homology"/>
<organism evidence="9 10">
    <name type="scientific">Stutzerimonas nosocomialis</name>
    <dbReference type="NCBI Taxonomy" id="1056496"/>
    <lineage>
        <taxon>Bacteria</taxon>
        <taxon>Pseudomonadati</taxon>
        <taxon>Pseudomonadota</taxon>
        <taxon>Gammaproteobacteria</taxon>
        <taxon>Pseudomonadales</taxon>
        <taxon>Pseudomonadaceae</taxon>
        <taxon>Stutzerimonas</taxon>
    </lineage>
</organism>
<dbReference type="InterPro" id="IPR018170">
    <property type="entry name" value="Aldo/ket_reductase_CS"/>
</dbReference>
<dbReference type="InterPro" id="IPR036812">
    <property type="entry name" value="NAD(P)_OxRdtase_dom_sf"/>
</dbReference>
<dbReference type="InterPro" id="IPR020471">
    <property type="entry name" value="AKR"/>
</dbReference>
<dbReference type="PRINTS" id="PR00069">
    <property type="entry name" value="ALDKETRDTASE"/>
</dbReference>
<dbReference type="PANTHER" id="PTHR43827">
    <property type="entry name" value="2,5-DIKETO-D-GLUCONIC ACID REDUCTASE"/>
    <property type="match status" value="1"/>
</dbReference>
<dbReference type="Proteomes" id="UP000306753">
    <property type="component" value="Unassembled WGS sequence"/>
</dbReference>
<dbReference type="Pfam" id="PF00248">
    <property type="entry name" value="Aldo_ket_red"/>
    <property type="match status" value="1"/>
</dbReference>
<dbReference type="GO" id="GO:0016616">
    <property type="term" value="F:oxidoreductase activity, acting on the CH-OH group of donors, NAD or NADP as acceptor"/>
    <property type="evidence" value="ECO:0007669"/>
    <property type="project" value="UniProtKB-ARBA"/>
</dbReference>
<gene>
    <name evidence="9" type="ORF">DN820_16070</name>
</gene>
<dbReference type="PANTHER" id="PTHR43827:SF3">
    <property type="entry name" value="NADP-DEPENDENT OXIDOREDUCTASE DOMAIN-CONTAINING PROTEIN"/>
    <property type="match status" value="1"/>
</dbReference>
<evidence type="ECO:0000313" key="10">
    <source>
        <dbReference type="Proteomes" id="UP000306753"/>
    </source>
</evidence>
<dbReference type="RefSeq" id="WP_138412253.1">
    <property type="nucleotide sequence ID" value="NZ_QLAG01000021.1"/>
</dbReference>
<dbReference type="EMBL" id="QLAG01000021">
    <property type="protein sequence ID" value="TLX62483.1"/>
    <property type="molecule type" value="Genomic_DNA"/>
</dbReference>
<accession>A0A5R9QCJ8</accession>
<name>A0A5R9QCJ8_9GAMM</name>
<evidence type="ECO:0000256" key="1">
    <source>
        <dbReference type="ARBA" id="ARBA00007905"/>
    </source>
</evidence>
<dbReference type="SUPFAM" id="SSF51430">
    <property type="entry name" value="NAD(P)-linked oxidoreductase"/>
    <property type="match status" value="1"/>
</dbReference>
<evidence type="ECO:0000256" key="6">
    <source>
        <dbReference type="PIRSR" id="PIRSR000097-2"/>
    </source>
</evidence>
<sequence length="275" mass="30844">MNPVPRLTLNDGHALPQFGLGTCQIPDEHAASVVRAAVGLGYRHLDTATIYYNERGVGEGIAGCGVPREALFVTTKLWNLDQGYDETLRAFDASLERLGLGYVDLYLIHWPCPARDRFVDSWRALIALREQGRARSIGVSNFQIPHLRRLIDDTGVTPAVNQVELHPFMQQAELRRFHESLGIVTESWSPLARGGDYLKEPLLLELAGKHGKTAAQVVLRWHVDNGLVVFPKSESPQRLAENLAIFDFRLDAEDLERMRGLERNLRTGEHPDATH</sequence>
<keyword evidence="3" id="KW-0560">Oxidoreductase</keyword>
<evidence type="ECO:0000256" key="3">
    <source>
        <dbReference type="ARBA" id="ARBA00023002"/>
    </source>
</evidence>
<feature type="site" description="Lowers pKa of active site Tyr" evidence="7">
    <location>
        <position position="76"/>
    </location>
</feature>
<keyword evidence="2" id="KW-0521">NADP</keyword>
<dbReference type="PROSITE" id="PS00798">
    <property type="entry name" value="ALDOKETO_REDUCTASE_1"/>
    <property type="match status" value="1"/>
</dbReference>
<keyword evidence="10" id="KW-1185">Reference proteome</keyword>
<comment type="caution">
    <text evidence="9">The sequence shown here is derived from an EMBL/GenBank/DDBJ whole genome shotgun (WGS) entry which is preliminary data.</text>
</comment>
<protein>
    <submittedName>
        <fullName evidence="9">Aldo/keto reductase</fullName>
    </submittedName>
</protein>
<evidence type="ECO:0000256" key="4">
    <source>
        <dbReference type="ARBA" id="ARBA00049445"/>
    </source>
</evidence>
<dbReference type="PROSITE" id="PS00062">
    <property type="entry name" value="ALDOKETO_REDUCTASE_2"/>
    <property type="match status" value="1"/>
</dbReference>
<comment type="similarity">
    <text evidence="1">Belongs to the aldo/keto reductase family.</text>
</comment>
<evidence type="ECO:0000313" key="9">
    <source>
        <dbReference type="EMBL" id="TLX62483.1"/>
    </source>
</evidence>
<dbReference type="FunFam" id="3.20.20.100:FF:000002">
    <property type="entry name" value="2,5-diketo-D-gluconic acid reductase A"/>
    <property type="match status" value="1"/>
</dbReference>